<dbReference type="EMBL" id="KI913956">
    <property type="protein sequence ID" value="ETW06153.1"/>
    <property type="molecule type" value="Genomic_DNA"/>
</dbReference>
<reference evidence="1" key="1">
    <citation type="submission" date="2013-12" db="EMBL/GenBank/DDBJ databases">
        <title>The Genome Sequence of Aphanomyces invadans NJM9701.</title>
        <authorList>
            <consortium name="The Broad Institute Genomics Platform"/>
            <person name="Russ C."/>
            <person name="Tyler B."/>
            <person name="van West P."/>
            <person name="Dieguez-Uribeondo J."/>
            <person name="Young S.K."/>
            <person name="Zeng Q."/>
            <person name="Gargeya S."/>
            <person name="Fitzgerald M."/>
            <person name="Abouelleil A."/>
            <person name="Alvarado L."/>
            <person name="Chapman S.B."/>
            <person name="Gainer-Dewar J."/>
            <person name="Goldberg J."/>
            <person name="Griggs A."/>
            <person name="Gujja S."/>
            <person name="Hansen M."/>
            <person name="Howarth C."/>
            <person name="Imamovic A."/>
            <person name="Ireland A."/>
            <person name="Larimer J."/>
            <person name="McCowan C."/>
            <person name="Murphy C."/>
            <person name="Pearson M."/>
            <person name="Poon T.W."/>
            <person name="Priest M."/>
            <person name="Roberts A."/>
            <person name="Saif S."/>
            <person name="Shea T."/>
            <person name="Sykes S."/>
            <person name="Wortman J."/>
            <person name="Nusbaum C."/>
            <person name="Birren B."/>
        </authorList>
    </citation>
    <scope>NUCLEOTIDE SEQUENCE [LARGE SCALE GENOMIC DNA]</scope>
    <source>
        <strain evidence="1">NJM9701</strain>
    </source>
</reference>
<dbReference type="SUPFAM" id="SSF47473">
    <property type="entry name" value="EF-hand"/>
    <property type="match status" value="1"/>
</dbReference>
<accession>A0A024UKK0</accession>
<name>A0A024UKK0_9STRA</name>
<dbReference type="VEuPathDB" id="FungiDB:H310_03736"/>
<evidence type="ECO:0008006" key="2">
    <source>
        <dbReference type="Google" id="ProtNLM"/>
    </source>
</evidence>
<proteinExistence type="predicted"/>
<sequence length="305" mass="33722">MAAPAKPSLPSSQRFEFYPQRGVHVKCLNVESDEVVYSISTATTCLLHVAVDGVPVVRSPLRLVHSPHPPTARAESSQPVLVHARGSAVETSAAVDGLVVAGVKLAKDDGWQPVASQCLRVLQDRPVFIRLESDRDGVVRRSDFTVTSTAPYKLKDDQSATTMALRFKRCGRHTTLLAIRSRAIHRTGRSLPFDRPSYVDCAESMASMFRRLTRTVDAASFGITDFVAAIDHMTIPLPTMGAEELYTCFNFLDVERSGAVTLAGFQTFCMDPTHCSFWSTSRRCVRKTWPTFVPSTPYLPARPKY</sequence>
<dbReference type="OrthoDB" id="72476at2759"/>
<gene>
    <name evidence="1" type="ORF">H310_03736</name>
</gene>
<organism evidence="1">
    <name type="scientific">Aphanomyces invadans</name>
    <dbReference type="NCBI Taxonomy" id="157072"/>
    <lineage>
        <taxon>Eukaryota</taxon>
        <taxon>Sar</taxon>
        <taxon>Stramenopiles</taxon>
        <taxon>Oomycota</taxon>
        <taxon>Saprolegniomycetes</taxon>
        <taxon>Saprolegniales</taxon>
        <taxon>Verrucalvaceae</taxon>
        <taxon>Aphanomyces</taxon>
    </lineage>
</organism>
<dbReference type="AlphaFoldDB" id="A0A024UKK0"/>
<dbReference type="GeneID" id="20080786"/>
<protein>
    <recommendedName>
        <fullName evidence="2">EF-hand domain-containing protein</fullName>
    </recommendedName>
</protein>
<dbReference type="InterPro" id="IPR011992">
    <property type="entry name" value="EF-hand-dom_pair"/>
</dbReference>
<evidence type="ECO:0000313" key="1">
    <source>
        <dbReference type="EMBL" id="ETW06153.1"/>
    </source>
</evidence>
<dbReference type="RefSeq" id="XP_008865930.1">
    <property type="nucleotide sequence ID" value="XM_008867708.1"/>
</dbReference>